<dbReference type="EMBL" id="CP090978">
    <property type="protein sequence ID" value="UJF31395.1"/>
    <property type="molecule type" value="Genomic_DNA"/>
</dbReference>
<dbReference type="SUPFAM" id="SSF49373">
    <property type="entry name" value="Invasin/intimin cell-adhesion fragments"/>
    <property type="match status" value="1"/>
</dbReference>
<gene>
    <name evidence="2" type="ORF">L0M14_16310</name>
</gene>
<dbReference type="SMART" id="SM00635">
    <property type="entry name" value="BID_2"/>
    <property type="match status" value="1"/>
</dbReference>
<dbReference type="Proteomes" id="UP001649230">
    <property type="component" value="Chromosome"/>
</dbReference>
<name>A0ABY3SD35_9BACL</name>
<evidence type="ECO:0000259" key="1">
    <source>
        <dbReference type="SMART" id="SM00635"/>
    </source>
</evidence>
<sequence>MTLQAGTNGTIAASVAPENATNKNLTWTSSNQAVATVDELGNVTAVAAGTATITATAQDGSGKKAEAEVTVTAPQGAVLQGPAEASRGQLLI</sequence>
<dbReference type="InterPro" id="IPR003343">
    <property type="entry name" value="Big_2"/>
</dbReference>
<feature type="domain" description="BIG2" evidence="1">
    <location>
        <begin position="1"/>
        <end position="67"/>
    </location>
</feature>
<dbReference type="Gene3D" id="2.60.40.1080">
    <property type="match status" value="1"/>
</dbReference>
<accession>A0ABY3SD35</accession>
<keyword evidence="3" id="KW-1185">Reference proteome</keyword>
<protein>
    <submittedName>
        <fullName evidence="2">Ig-like domain-containing protein</fullName>
    </submittedName>
</protein>
<reference evidence="2 3" key="1">
    <citation type="journal article" date="2024" name="Int. J. Syst. Evol. Microbiol.">
        <title>Paenibacillus hexagrammi sp. nov., a novel bacterium isolated from the gut content of Hexagrammos agrammus.</title>
        <authorList>
            <person name="Jung H.K."/>
            <person name="Kim D.G."/>
            <person name="Zin H."/>
            <person name="Park J."/>
            <person name="Jung H."/>
            <person name="Kim Y.O."/>
            <person name="Kong H.J."/>
            <person name="Kim J.W."/>
            <person name="Kim Y.S."/>
        </authorList>
    </citation>
    <scope>NUCLEOTIDE SEQUENCE [LARGE SCALE GENOMIC DNA]</scope>
    <source>
        <strain evidence="2 3">YPD9-1</strain>
    </source>
</reference>
<evidence type="ECO:0000313" key="2">
    <source>
        <dbReference type="EMBL" id="UJF31395.1"/>
    </source>
</evidence>
<dbReference type="Pfam" id="PF02368">
    <property type="entry name" value="Big_2"/>
    <property type="match status" value="1"/>
</dbReference>
<organism evidence="2 3">
    <name type="scientific">Paenibacillus hexagrammi</name>
    <dbReference type="NCBI Taxonomy" id="2908839"/>
    <lineage>
        <taxon>Bacteria</taxon>
        <taxon>Bacillati</taxon>
        <taxon>Bacillota</taxon>
        <taxon>Bacilli</taxon>
        <taxon>Bacillales</taxon>
        <taxon>Paenibacillaceae</taxon>
        <taxon>Paenibacillus</taxon>
    </lineage>
</organism>
<evidence type="ECO:0000313" key="3">
    <source>
        <dbReference type="Proteomes" id="UP001649230"/>
    </source>
</evidence>
<proteinExistence type="predicted"/>
<dbReference type="RefSeq" id="WP_235117741.1">
    <property type="nucleotide sequence ID" value="NZ_CP090978.1"/>
</dbReference>
<dbReference type="InterPro" id="IPR008964">
    <property type="entry name" value="Invasin/intimin_cell_adhesion"/>
</dbReference>